<dbReference type="GO" id="GO:0003841">
    <property type="term" value="F:1-acylglycerol-3-phosphate O-acyltransferase activity"/>
    <property type="evidence" value="ECO:0007669"/>
    <property type="project" value="TreeGrafter"/>
</dbReference>
<evidence type="ECO:0000313" key="6">
    <source>
        <dbReference type="EMBL" id="PJZ70598.1"/>
    </source>
</evidence>
<proteinExistence type="predicted"/>
<feature type="domain" description="Phospholipid/glycerol acyltransferase" evidence="5">
    <location>
        <begin position="91"/>
        <end position="205"/>
    </location>
</feature>
<dbReference type="SMART" id="SM00563">
    <property type="entry name" value="PlsC"/>
    <property type="match status" value="1"/>
</dbReference>
<dbReference type="Proteomes" id="UP000231962">
    <property type="component" value="Unassembled WGS sequence"/>
</dbReference>
<dbReference type="OrthoDB" id="9803035at2"/>
<keyword evidence="4" id="KW-0812">Transmembrane</keyword>
<evidence type="ECO:0000256" key="2">
    <source>
        <dbReference type="ARBA" id="ARBA00022679"/>
    </source>
</evidence>
<dbReference type="CDD" id="cd07989">
    <property type="entry name" value="LPLAT_AGPAT-like"/>
    <property type="match status" value="1"/>
</dbReference>
<dbReference type="PANTHER" id="PTHR10434:SF11">
    <property type="entry name" value="1-ACYL-SN-GLYCEROL-3-PHOSPHATE ACYLTRANSFERASE"/>
    <property type="match status" value="1"/>
</dbReference>
<reference evidence="8 9" key="1">
    <citation type="submission" date="2017-07" db="EMBL/GenBank/DDBJ databases">
        <title>Leptospira spp. isolated from tropical soils.</title>
        <authorList>
            <person name="Thibeaux R."/>
            <person name="Iraola G."/>
            <person name="Ferres I."/>
            <person name="Bierque E."/>
            <person name="Girault D."/>
            <person name="Soupe-Gilbert M.-E."/>
            <person name="Picardeau M."/>
            <person name="Goarant C."/>
        </authorList>
    </citation>
    <scope>NUCLEOTIDE SEQUENCE [LARGE SCALE GENOMIC DNA]</scope>
    <source>
        <strain evidence="7 9">FH1-B-B1</strain>
        <strain evidence="6 8">FH1-B-C1</strain>
    </source>
</reference>
<evidence type="ECO:0000313" key="8">
    <source>
        <dbReference type="Proteomes" id="UP000231962"/>
    </source>
</evidence>
<evidence type="ECO:0000259" key="5">
    <source>
        <dbReference type="SMART" id="SM00563"/>
    </source>
</evidence>
<keyword evidence="2" id="KW-0808">Transferase</keyword>
<dbReference type="SUPFAM" id="SSF69593">
    <property type="entry name" value="Glycerol-3-phosphate (1)-acyltransferase"/>
    <property type="match status" value="1"/>
</dbReference>
<dbReference type="PANTHER" id="PTHR10434">
    <property type="entry name" value="1-ACYL-SN-GLYCEROL-3-PHOSPHATE ACYLTRANSFERASE"/>
    <property type="match status" value="1"/>
</dbReference>
<organism evidence="7 9">
    <name type="scientific">Leptospira perolatii</name>
    <dbReference type="NCBI Taxonomy" id="2023191"/>
    <lineage>
        <taxon>Bacteria</taxon>
        <taxon>Pseudomonadati</taxon>
        <taxon>Spirochaetota</taxon>
        <taxon>Spirochaetia</taxon>
        <taxon>Leptospirales</taxon>
        <taxon>Leptospiraceae</taxon>
        <taxon>Leptospira</taxon>
    </lineage>
</organism>
<keyword evidence="4" id="KW-1133">Transmembrane helix</keyword>
<accession>A0A2M9ZNZ9</accession>
<dbReference type="Pfam" id="PF01553">
    <property type="entry name" value="Acyltransferase"/>
    <property type="match status" value="1"/>
</dbReference>
<comment type="caution">
    <text evidence="7">The sequence shown here is derived from an EMBL/GenBank/DDBJ whole genome shotgun (WGS) entry which is preliminary data.</text>
</comment>
<name>A0A2M9ZNZ9_9LEPT</name>
<keyword evidence="4" id="KW-0472">Membrane</keyword>
<evidence type="ECO:0000313" key="9">
    <source>
        <dbReference type="Proteomes" id="UP000231990"/>
    </source>
</evidence>
<keyword evidence="8" id="KW-1185">Reference proteome</keyword>
<evidence type="ECO:0000256" key="1">
    <source>
        <dbReference type="ARBA" id="ARBA00005189"/>
    </source>
</evidence>
<sequence length="260" mass="30026">MKKNLKPPIRSLEKQNLWKNLLYAIVSLGYWILIGLFTLLLILPLWIWNLIRPSRVLSGKVIWLWSRIIRWFLPIRVIVVDEQKREPEDVYILIATQASHAETLIFPSVLPSDLIWVINKEYARIPVFGWARKPNCIVIDRNQKKAALKKLLRMAPKFLEKGISVGISPEGFRSKNGKLQPFQNGPFVLAEKSKVKLLPVIAIGMEKILPYGSWIIRPGTVKILFKQFILPENFSSSKELQEYSHRFFSKVISENLTSPG</sequence>
<dbReference type="EMBL" id="NPDZ01000003">
    <property type="protein sequence ID" value="PJZ73810.1"/>
    <property type="molecule type" value="Genomic_DNA"/>
</dbReference>
<dbReference type="GO" id="GO:0006654">
    <property type="term" value="P:phosphatidic acid biosynthetic process"/>
    <property type="evidence" value="ECO:0007669"/>
    <property type="project" value="TreeGrafter"/>
</dbReference>
<evidence type="ECO:0000313" key="7">
    <source>
        <dbReference type="EMBL" id="PJZ73810.1"/>
    </source>
</evidence>
<dbReference type="InterPro" id="IPR002123">
    <property type="entry name" value="Plipid/glycerol_acylTrfase"/>
</dbReference>
<evidence type="ECO:0000256" key="3">
    <source>
        <dbReference type="ARBA" id="ARBA00023315"/>
    </source>
</evidence>
<dbReference type="AlphaFoldDB" id="A0A2M9ZNZ9"/>
<gene>
    <name evidence="6" type="ORF">CH360_03395</name>
    <name evidence="7" type="ORF">CH373_06535</name>
</gene>
<keyword evidence="3" id="KW-0012">Acyltransferase</keyword>
<comment type="pathway">
    <text evidence="1">Lipid metabolism.</text>
</comment>
<evidence type="ECO:0000256" key="4">
    <source>
        <dbReference type="SAM" id="Phobius"/>
    </source>
</evidence>
<protein>
    <recommendedName>
        <fullName evidence="5">Phospholipid/glycerol acyltransferase domain-containing protein</fullName>
    </recommendedName>
</protein>
<feature type="transmembrane region" description="Helical" evidence="4">
    <location>
        <begin position="21"/>
        <end position="48"/>
    </location>
</feature>
<dbReference type="EMBL" id="NPDY01000002">
    <property type="protein sequence ID" value="PJZ70598.1"/>
    <property type="molecule type" value="Genomic_DNA"/>
</dbReference>
<dbReference type="Proteomes" id="UP000231990">
    <property type="component" value="Unassembled WGS sequence"/>
</dbReference>